<evidence type="ECO:0000313" key="3">
    <source>
        <dbReference type="Proteomes" id="UP000011115"/>
    </source>
</evidence>
<accession>M1DKW0</accession>
<evidence type="ECO:0000256" key="1">
    <source>
        <dbReference type="SAM" id="MobiDB-lite"/>
    </source>
</evidence>
<reference evidence="2" key="2">
    <citation type="submission" date="2015-06" db="UniProtKB">
        <authorList>
            <consortium name="EnsemblPlants"/>
        </authorList>
    </citation>
    <scope>IDENTIFICATION</scope>
    <source>
        <strain evidence="2">DM1-3 516 R44</strain>
    </source>
</reference>
<organism evidence="2 3">
    <name type="scientific">Solanum tuberosum</name>
    <name type="common">Potato</name>
    <dbReference type="NCBI Taxonomy" id="4113"/>
    <lineage>
        <taxon>Eukaryota</taxon>
        <taxon>Viridiplantae</taxon>
        <taxon>Streptophyta</taxon>
        <taxon>Embryophyta</taxon>
        <taxon>Tracheophyta</taxon>
        <taxon>Spermatophyta</taxon>
        <taxon>Magnoliopsida</taxon>
        <taxon>eudicotyledons</taxon>
        <taxon>Gunneridae</taxon>
        <taxon>Pentapetalae</taxon>
        <taxon>asterids</taxon>
        <taxon>lamiids</taxon>
        <taxon>Solanales</taxon>
        <taxon>Solanaceae</taxon>
        <taxon>Solanoideae</taxon>
        <taxon>Solaneae</taxon>
        <taxon>Solanum</taxon>
    </lineage>
</organism>
<dbReference type="EnsemblPlants" id="PGSC0003DMT400090656">
    <property type="protein sequence ID" value="PGSC0003DMT400090656"/>
    <property type="gene ID" value="PGSC0003DMG400040227"/>
</dbReference>
<dbReference type="Gramene" id="PGSC0003DMT400090656">
    <property type="protein sequence ID" value="PGSC0003DMT400090656"/>
    <property type="gene ID" value="PGSC0003DMG400040227"/>
</dbReference>
<dbReference type="AlphaFoldDB" id="M1DKW0"/>
<dbReference type="PaxDb" id="4113-PGSC0003DMT400090656"/>
<dbReference type="HOGENOM" id="CLU_2162922_0_0_1"/>
<dbReference type="InParanoid" id="M1DKW0"/>
<name>M1DKW0_SOLTU</name>
<proteinExistence type="predicted"/>
<sequence>MGKLMQSFFTYTSFTKNHEGNKNVKYITACQQQGTEQNGGSGVSVEMHKPGRTVYRRTQLRRRGSQTVESKGATREEHMIYLLWITEEQAQSKDQPAFSGEQNEELSGGEN</sequence>
<feature type="region of interest" description="Disordered" evidence="1">
    <location>
        <begin position="91"/>
        <end position="111"/>
    </location>
</feature>
<reference evidence="3" key="1">
    <citation type="journal article" date="2011" name="Nature">
        <title>Genome sequence and analysis of the tuber crop potato.</title>
        <authorList>
            <consortium name="The Potato Genome Sequencing Consortium"/>
        </authorList>
    </citation>
    <scope>NUCLEOTIDE SEQUENCE [LARGE SCALE GENOMIC DNA]</scope>
    <source>
        <strain evidence="3">cv. DM1-3 516 R44</strain>
    </source>
</reference>
<evidence type="ECO:0000313" key="2">
    <source>
        <dbReference type="EnsemblPlants" id="PGSC0003DMT400090656"/>
    </source>
</evidence>
<dbReference type="Proteomes" id="UP000011115">
    <property type="component" value="Unassembled WGS sequence"/>
</dbReference>
<protein>
    <submittedName>
        <fullName evidence="2">Uncharacterized protein</fullName>
    </submittedName>
</protein>
<keyword evidence="3" id="KW-1185">Reference proteome</keyword>